<reference evidence="7" key="1">
    <citation type="submission" date="2021-04" db="EMBL/GenBank/DDBJ databases">
        <authorList>
            <person name="Vanwijnsberghe S."/>
        </authorList>
    </citation>
    <scope>NUCLEOTIDE SEQUENCE</scope>
    <source>
        <strain evidence="7">LMG 31841</strain>
    </source>
</reference>
<evidence type="ECO:0000256" key="4">
    <source>
        <dbReference type="ARBA" id="ARBA00022679"/>
    </source>
</evidence>
<dbReference type="InterPro" id="IPR045304">
    <property type="entry name" value="LbH_SAT"/>
</dbReference>
<dbReference type="CDD" id="cd03354">
    <property type="entry name" value="LbH_SAT"/>
    <property type="match status" value="1"/>
</dbReference>
<dbReference type="Pfam" id="PF00132">
    <property type="entry name" value="Hexapep"/>
    <property type="match status" value="1"/>
</dbReference>
<dbReference type="Proteomes" id="UP000789704">
    <property type="component" value="Unassembled WGS sequence"/>
</dbReference>
<comment type="caution">
    <text evidence="7">The sequence shown here is derived from an EMBL/GenBank/DDBJ whole genome shotgun (WGS) entry which is preliminary data.</text>
</comment>
<keyword evidence="3" id="KW-0028">Amino-acid biosynthesis</keyword>
<keyword evidence="8" id="KW-1185">Reference proteome</keyword>
<dbReference type="AlphaFoldDB" id="A0A9N8X3I8"/>
<accession>A0A9N8X3I8</accession>
<keyword evidence="4" id="KW-0808">Transferase</keyword>
<organism evidence="7 8">
    <name type="scientific">Paraburkholderia saeva</name>
    <dbReference type="NCBI Taxonomy" id="2777537"/>
    <lineage>
        <taxon>Bacteria</taxon>
        <taxon>Pseudomonadati</taxon>
        <taxon>Pseudomonadota</taxon>
        <taxon>Betaproteobacteria</taxon>
        <taxon>Burkholderiales</taxon>
        <taxon>Burkholderiaceae</taxon>
        <taxon>Paraburkholderia</taxon>
    </lineage>
</organism>
<comment type="similarity">
    <text evidence="1">Belongs to the transferase hexapeptide repeat family.</text>
</comment>
<keyword evidence="5" id="KW-0012">Acyltransferase</keyword>
<dbReference type="InterPro" id="IPR011004">
    <property type="entry name" value="Trimer_LpxA-like_sf"/>
</dbReference>
<dbReference type="InterPro" id="IPR042122">
    <property type="entry name" value="Ser_AcTrfase_N_sf"/>
</dbReference>
<dbReference type="InterPro" id="IPR053376">
    <property type="entry name" value="Serine_acetyltransferase"/>
</dbReference>
<dbReference type="InterPro" id="IPR001451">
    <property type="entry name" value="Hexapep"/>
</dbReference>
<evidence type="ECO:0000256" key="6">
    <source>
        <dbReference type="ARBA" id="ARBA00049486"/>
    </source>
</evidence>
<protein>
    <recommendedName>
        <fullName evidence="2">serine O-acetyltransferase</fullName>
        <ecNumber evidence="2">2.3.1.30</ecNumber>
    </recommendedName>
</protein>
<dbReference type="NCBIfam" id="NF041874">
    <property type="entry name" value="EPS_EpsC"/>
    <property type="match status" value="1"/>
</dbReference>
<sequence>MAVFDIDDIVQALQTARQQWREVQKRSLEPGGRELPAREALSDIVNTLKGVLFPMRLGPPDLRQESENFYVGHALDSALHGLLAQARLELHYRARHDPPSESDIEEKAGIAVRAFAAQLPRIRALLDSDVLAAFHGDPAAGSVDEVLLCYPGVLAMIHHRFAHELYRLGLPLLARIVAEQAHAETGIDIHPGAQIGASFFIDHGTGVVIGETSVIGERVRVYQAVTLGAKRFPRDAQGHLEKGLARHPVVEDDVVIYAGATILGRVTLGRGAVIGGNVWLTQDVAPGSHVTQAVSRNEATHSGRAINIPHAASSAAPVEAVRSPAEAGVAR</sequence>
<evidence type="ECO:0000256" key="2">
    <source>
        <dbReference type="ARBA" id="ARBA00013266"/>
    </source>
</evidence>
<dbReference type="EC" id="2.3.1.30" evidence="2"/>
<dbReference type="Gene3D" id="1.10.3130.10">
    <property type="entry name" value="serine acetyltransferase, domain 1"/>
    <property type="match status" value="1"/>
</dbReference>
<evidence type="ECO:0000256" key="1">
    <source>
        <dbReference type="ARBA" id="ARBA00007274"/>
    </source>
</evidence>
<evidence type="ECO:0000256" key="3">
    <source>
        <dbReference type="ARBA" id="ARBA00022605"/>
    </source>
</evidence>
<dbReference type="EMBL" id="CAJQZC010000012">
    <property type="protein sequence ID" value="CAG4921099.1"/>
    <property type="molecule type" value="Genomic_DNA"/>
</dbReference>
<gene>
    <name evidence="7" type="ORF">LMG31841_05053</name>
</gene>
<evidence type="ECO:0000256" key="5">
    <source>
        <dbReference type="ARBA" id="ARBA00023315"/>
    </source>
</evidence>
<evidence type="ECO:0000313" key="8">
    <source>
        <dbReference type="Proteomes" id="UP000789704"/>
    </source>
</evidence>
<dbReference type="RefSeq" id="WP_228882832.1">
    <property type="nucleotide sequence ID" value="NZ_CAJQZC010000012.1"/>
</dbReference>
<dbReference type="GO" id="GO:0008652">
    <property type="term" value="P:amino acid biosynthetic process"/>
    <property type="evidence" value="ECO:0007669"/>
    <property type="project" value="UniProtKB-KW"/>
</dbReference>
<comment type="catalytic activity">
    <reaction evidence="6">
        <text>L-serine + acetyl-CoA = O-acetyl-L-serine + CoA</text>
        <dbReference type="Rhea" id="RHEA:24560"/>
        <dbReference type="ChEBI" id="CHEBI:33384"/>
        <dbReference type="ChEBI" id="CHEBI:57287"/>
        <dbReference type="ChEBI" id="CHEBI:57288"/>
        <dbReference type="ChEBI" id="CHEBI:58340"/>
        <dbReference type="EC" id="2.3.1.30"/>
    </reaction>
</comment>
<dbReference type="GO" id="GO:0009001">
    <property type="term" value="F:serine O-acetyltransferase activity"/>
    <property type="evidence" value="ECO:0007669"/>
    <property type="project" value="UniProtKB-EC"/>
</dbReference>
<name>A0A9N8X3I8_9BURK</name>
<dbReference type="SUPFAM" id="SSF51161">
    <property type="entry name" value="Trimeric LpxA-like enzymes"/>
    <property type="match status" value="1"/>
</dbReference>
<dbReference type="Gene3D" id="2.160.10.10">
    <property type="entry name" value="Hexapeptide repeat proteins"/>
    <property type="match status" value="1"/>
</dbReference>
<proteinExistence type="inferred from homology"/>
<evidence type="ECO:0000313" key="7">
    <source>
        <dbReference type="EMBL" id="CAG4921099.1"/>
    </source>
</evidence>
<dbReference type="PANTHER" id="PTHR42811">
    <property type="entry name" value="SERINE ACETYLTRANSFERASE"/>
    <property type="match status" value="1"/>
</dbReference>